<keyword evidence="2" id="KW-0813">Transport</keyword>
<comment type="caution">
    <text evidence="12">The sequence shown here is derived from an EMBL/GenBank/DDBJ whole genome shotgun (WGS) entry which is preliminary data.</text>
</comment>
<organism evidence="12 13">
    <name type="scientific">Anaerostipes caccae (strain DSM 14662 / CCUG 47493 / JCM 13470 / NCIMB 13811 / L1-92)</name>
    <dbReference type="NCBI Taxonomy" id="411490"/>
    <lineage>
        <taxon>Bacteria</taxon>
        <taxon>Bacillati</taxon>
        <taxon>Bacillota</taxon>
        <taxon>Clostridia</taxon>
        <taxon>Lachnospirales</taxon>
        <taxon>Lachnospiraceae</taxon>
        <taxon>Anaerostipes</taxon>
    </lineage>
</organism>
<keyword evidence="7" id="KW-0418">Kinase</keyword>
<evidence type="ECO:0000256" key="5">
    <source>
        <dbReference type="ARBA" id="ARBA00022679"/>
    </source>
</evidence>
<evidence type="ECO:0000256" key="3">
    <source>
        <dbReference type="ARBA" id="ARBA00022490"/>
    </source>
</evidence>
<reference evidence="12" key="1">
    <citation type="submission" date="2007-11" db="EMBL/GenBank/DDBJ databases">
        <authorList>
            <person name="Fulton L."/>
            <person name="Clifton S."/>
            <person name="Fulton B."/>
            <person name="Xu J."/>
            <person name="Minx P."/>
            <person name="Pepin K.H."/>
            <person name="Johnson M."/>
            <person name="Thiruvilangam P."/>
            <person name="Bhonagiri V."/>
            <person name="Nash W.E."/>
            <person name="Mardis E.R."/>
            <person name="Wilson R.K."/>
        </authorList>
    </citation>
    <scope>NUCLEOTIDE SEQUENCE [LARGE SCALE GENOMIC DNA]</scope>
    <source>
        <strain evidence="12">DSM 14662</strain>
    </source>
</reference>
<dbReference type="GO" id="GO:0005737">
    <property type="term" value="C:cytoplasm"/>
    <property type="evidence" value="ECO:0007669"/>
    <property type="project" value="UniProtKB-SubCell"/>
</dbReference>
<evidence type="ECO:0000256" key="1">
    <source>
        <dbReference type="ARBA" id="ARBA00004496"/>
    </source>
</evidence>
<dbReference type="SUPFAM" id="SSF55804">
    <property type="entry name" value="Phoshotransferase/anion transport protein"/>
    <property type="match status" value="1"/>
</dbReference>
<evidence type="ECO:0000256" key="8">
    <source>
        <dbReference type="ARBA" id="ARBA00037387"/>
    </source>
</evidence>
<keyword evidence="13" id="KW-1185">Reference proteome</keyword>
<dbReference type="eggNOG" id="COG1762">
    <property type="taxonomic scope" value="Bacteria"/>
</dbReference>
<dbReference type="PROSITE" id="PS51094">
    <property type="entry name" value="PTS_EIIA_TYPE_2"/>
    <property type="match status" value="1"/>
</dbReference>
<evidence type="ECO:0000256" key="6">
    <source>
        <dbReference type="ARBA" id="ARBA00022683"/>
    </source>
</evidence>
<dbReference type="AlphaFoldDB" id="B0M9Y7"/>
<dbReference type="Gene3D" id="3.40.930.10">
    <property type="entry name" value="Mannitol-specific EII, Chain A"/>
    <property type="match status" value="1"/>
</dbReference>
<evidence type="ECO:0000256" key="7">
    <source>
        <dbReference type="ARBA" id="ARBA00022777"/>
    </source>
</evidence>
<dbReference type="HOGENOM" id="CLU_072531_2_0_9"/>
<dbReference type="CDD" id="cd00211">
    <property type="entry name" value="PTS_IIA_fru"/>
    <property type="match status" value="1"/>
</dbReference>
<name>B0M9Y7_ANACD</name>
<protein>
    <recommendedName>
        <fullName evidence="9">Ascorbate-specific PTS system EIIA component</fullName>
    </recommendedName>
    <alternativeName>
        <fullName evidence="10">Ascorbate-specific phosphotransferase enzyme IIA component</fullName>
    </alternativeName>
</protein>
<dbReference type="InterPro" id="IPR002178">
    <property type="entry name" value="PTS_EIIA_type-2_dom"/>
</dbReference>
<proteinExistence type="predicted"/>
<gene>
    <name evidence="12" type="ORF">ANACAC_00360</name>
</gene>
<evidence type="ECO:0000256" key="4">
    <source>
        <dbReference type="ARBA" id="ARBA00022553"/>
    </source>
</evidence>
<comment type="function">
    <text evidence="8">The phosphoenolpyruvate-dependent sugar phosphotransferase system (sugar PTS), a major carbohydrate active transport system, catalyzes the phosphorylation of incoming sugar substrates concomitantly with their translocation across the cell membrane. The enzyme II UlaABC PTS system is involved in ascorbate transport.</text>
</comment>
<dbReference type="GO" id="GO:0016301">
    <property type="term" value="F:kinase activity"/>
    <property type="evidence" value="ECO:0007669"/>
    <property type="project" value="UniProtKB-KW"/>
</dbReference>
<dbReference type="InterPro" id="IPR051351">
    <property type="entry name" value="Ascorbate-PTS_EIIA_comp"/>
</dbReference>
<comment type="subcellular location">
    <subcellularLocation>
        <location evidence="1">Cytoplasm</location>
    </subcellularLocation>
</comment>
<evidence type="ECO:0000313" key="12">
    <source>
        <dbReference type="EMBL" id="EDR99109.1"/>
    </source>
</evidence>
<dbReference type="InterPro" id="IPR016152">
    <property type="entry name" value="PTrfase/Anion_transptr"/>
</dbReference>
<feature type="domain" description="PTS EIIA type-2" evidence="11">
    <location>
        <begin position="12"/>
        <end position="155"/>
    </location>
</feature>
<dbReference type="PANTHER" id="PTHR36203:SF1">
    <property type="entry name" value="ASCORBATE-SPECIFIC PTS SYSTEM EIIA COMPONENT"/>
    <property type="match status" value="1"/>
</dbReference>
<evidence type="ECO:0000313" key="13">
    <source>
        <dbReference type="Proteomes" id="UP000004935"/>
    </source>
</evidence>
<keyword evidence="3" id="KW-0963">Cytoplasm</keyword>
<evidence type="ECO:0000256" key="10">
    <source>
        <dbReference type="ARBA" id="ARBA00042072"/>
    </source>
</evidence>
<evidence type="ECO:0000256" key="9">
    <source>
        <dbReference type="ARBA" id="ARBA00041175"/>
    </source>
</evidence>
<sequence length="155" mass="17341">MTRKLKLRCIMEFIKKHNIKTGVAAKDWREAIGKAGQVLLDEGSIEEEYVTQMIEAVQQLGPYIVIAPGIAFAHARPSDLVKKECLSMITLKHPVSFGAGENDPVYVVFAFGATDSTGHLEGLSEIIRFLEQEKNLEKLRAETDSETIYQLMNCK</sequence>
<evidence type="ECO:0000256" key="2">
    <source>
        <dbReference type="ARBA" id="ARBA00022448"/>
    </source>
</evidence>
<dbReference type="PANTHER" id="PTHR36203">
    <property type="entry name" value="ASCORBATE-SPECIFIC PTS SYSTEM EIIA COMPONENT"/>
    <property type="match status" value="1"/>
</dbReference>
<keyword evidence="5" id="KW-0808">Transferase</keyword>
<dbReference type="GO" id="GO:0009401">
    <property type="term" value="P:phosphoenolpyruvate-dependent sugar phosphotransferase system"/>
    <property type="evidence" value="ECO:0007669"/>
    <property type="project" value="UniProtKB-KW"/>
</dbReference>
<dbReference type="Proteomes" id="UP000004935">
    <property type="component" value="Unassembled WGS sequence"/>
</dbReference>
<accession>B0M9Y7</accession>
<keyword evidence="6" id="KW-0598">Phosphotransferase system</keyword>
<dbReference type="Pfam" id="PF00359">
    <property type="entry name" value="PTS_EIIA_2"/>
    <property type="match status" value="1"/>
</dbReference>
<reference evidence="12" key="2">
    <citation type="submission" date="2013-11" db="EMBL/GenBank/DDBJ databases">
        <title>Draft genome sequence of Anaerostipes caccae (DSM 14662).</title>
        <authorList>
            <person name="Sudarsanam P."/>
            <person name="Ley R."/>
            <person name="Guruge J."/>
            <person name="Turnbaugh P.J."/>
            <person name="Mahowald M."/>
            <person name="Liep D."/>
            <person name="Gordon J."/>
        </authorList>
    </citation>
    <scope>NUCLEOTIDE SEQUENCE</scope>
    <source>
        <strain evidence="12">DSM 14662</strain>
    </source>
</reference>
<dbReference type="STRING" id="411490.ANACAC_00360"/>
<dbReference type="EMBL" id="ABAX03000002">
    <property type="protein sequence ID" value="EDR99109.1"/>
    <property type="molecule type" value="Genomic_DNA"/>
</dbReference>
<evidence type="ECO:0000259" key="11">
    <source>
        <dbReference type="PROSITE" id="PS51094"/>
    </source>
</evidence>
<keyword evidence="4" id="KW-0597">Phosphoprotein</keyword>